<dbReference type="HAMAP" id="MF_01464_B">
    <property type="entry name" value="SecF_B"/>
    <property type="match status" value="1"/>
</dbReference>
<evidence type="ECO:0000256" key="9">
    <source>
        <dbReference type="ARBA" id="ARBA00023136"/>
    </source>
</evidence>
<evidence type="ECO:0000256" key="1">
    <source>
        <dbReference type="ARBA" id="ARBA00004651"/>
    </source>
</evidence>
<name>A0A1F5GZY9_9BACT</name>
<dbReference type="EMBL" id="MFBO01000033">
    <property type="protein sequence ID" value="OGD97385.1"/>
    <property type="molecule type" value="Genomic_DNA"/>
</dbReference>
<keyword evidence="2 10" id="KW-0813">Transport</keyword>
<keyword evidence="5 10" id="KW-0812">Transmembrane</keyword>
<dbReference type="PANTHER" id="PTHR30081:SF8">
    <property type="entry name" value="PROTEIN TRANSLOCASE SUBUNIT SECF"/>
    <property type="match status" value="1"/>
</dbReference>
<dbReference type="Gene3D" id="1.20.1640.10">
    <property type="entry name" value="Multidrug efflux transporter AcrB transmembrane domain"/>
    <property type="match status" value="1"/>
</dbReference>
<keyword evidence="6 10" id="KW-0653">Protein transport</keyword>
<dbReference type="GO" id="GO:0015450">
    <property type="term" value="F:protein-transporting ATPase activity"/>
    <property type="evidence" value="ECO:0007669"/>
    <property type="project" value="InterPro"/>
</dbReference>
<dbReference type="SUPFAM" id="SSF82866">
    <property type="entry name" value="Multidrug efflux transporter AcrB transmembrane domain"/>
    <property type="match status" value="1"/>
</dbReference>
<dbReference type="AlphaFoldDB" id="A0A1F5GZY9"/>
<evidence type="ECO:0000256" key="4">
    <source>
        <dbReference type="ARBA" id="ARBA00022519"/>
    </source>
</evidence>
<dbReference type="STRING" id="1797725.A3A49_01045"/>
<sequence>MNLIKYRNLFFAFSLAVIIPGIFALSAWGLNLGIDFSGGTLWEVKFESVNNLTPQSLQEFLNGEGADVSQAAKTSDNSILIKMRTTDENKIQDIKKETEIRYGQTEDLRLETVGPLISRELTRKALLAVGMAILAIVLYITWAFRKVPKPASPLAFGVCTIFALVHDVVVVVGIFAILGRILNIEIDSLFITALLTVIGFSVHDTIVVFDRIRENLNKQSQMTFEMIINNSLLETLARSLNTSLTAVFVLVALLIFGGASIKTFVLALLIGIISGTYSSIFNAAPLLVVWNNIVSRRPRYQQKP</sequence>
<dbReference type="InterPro" id="IPR022813">
    <property type="entry name" value="SecD/SecF_arch_bac"/>
</dbReference>
<keyword evidence="7 10" id="KW-1133">Transmembrane helix</keyword>
<comment type="function">
    <text evidence="10">Part of the Sec protein translocase complex. Interacts with the SecYEG preprotein conducting channel. SecDF uses the proton motive force (PMF) to complete protein translocation after the ATP-dependent function of SecA.</text>
</comment>
<feature type="transmembrane region" description="Helical" evidence="10">
    <location>
        <begin position="125"/>
        <end position="142"/>
    </location>
</feature>
<keyword evidence="8 10" id="KW-0811">Translocation</keyword>
<dbReference type="PRINTS" id="PR01755">
    <property type="entry name" value="SECFTRNLCASE"/>
</dbReference>
<feature type="domain" description="SSD" evidence="11">
    <location>
        <begin position="125"/>
        <end position="289"/>
    </location>
</feature>
<feature type="transmembrane region" description="Helical" evidence="10">
    <location>
        <begin position="189"/>
        <end position="209"/>
    </location>
</feature>
<gene>
    <name evidence="10" type="primary">secF</name>
    <name evidence="12" type="ORF">A3A49_01045</name>
</gene>
<dbReference type="InterPro" id="IPR048634">
    <property type="entry name" value="SecD_SecF_C"/>
</dbReference>
<dbReference type="Proteomes" id="UP000176740">
    <property type="component" value="Unassembled WGS sequence"/>
</dbReference>
<dbReference type="GO" id="GO:0065002">
    <property type="term" value="P:intracellular protein transmembrane transport"/>
    <property type="evidence" value="ECO:0007669"/>
    <property type="project" value="UniProtKB-UniRule"/>
</dbReference>
<proteinExistence type="inferred from homology"/>
<feature type="transmembrane region" description="Helical" evidence="10">
    <location>
        <begin position="240"/>
        <end position="259"/>
    </location>
</feature>
<comment type="caution">
    <text evidence="12">The sequence shown here is derived from an EMBL/GenBank/DDBJ whole genome shotgun (WGS) entry which is preliminary data.</text>
</comment>
<protein>
    <recommendedName>
        <fullName evidence="10">Protein-export membrane protein SecF</fullName>
    </recommendedName>
</protein>
<dbReference type="Pfam" id="PF02355">
    <property type="entry name" value="SecD_SecF_C"/>
    <property type="match status" value="1"/>
</dbReference>
<dbReference type="GO" id="GO:0006605">
    <property type="term" value="P:protein targeting"/>
    <property type="evidence" value="ECO:0007669"/>
    <property type="project" value="UniProtKB-UniRule"/>
</dbReference>
<dbReference type="InterPro" id="IPR000731">
    <property type="entry name" value="SSD"/>
</dbReference>
<evidence type="ECO:0000256" key="6">
    <source>
        <dbReference type="ARBA" id="ARBA00022927"/>
    </source>
</evidence>
<dbReference type="NCBIfam" id="TIGR00966">
    <property type="entry name" value="transloc_SecF"/>
    <property type="match status" value="1"/>
</dbReference>
<keyword evidence="4" id="KW-0997">Cell inner membrane</keyword>
<accession>A0A1F5GZY9</accession>
<evidence type="ECO:0000313" key="13">
    <source>
        <dbReference type="Proteomes" id="UP000176740"/>
    </source>
</evidence>
<dbReference type="GO" id="GO:0005886">
    <property type="term" value="C:plasma membrane"/>
    <property type="evidence" value="ECO:0007669"/>
    <property type="project" value="UniProtKB-SubCell"/>
</dbReference>
<feature type="transmembrane region" description="Helical" evidence="10">
    <location>
        <begin position="265"/>
        <end position="290"/>
    </location>
</feature>
<dbReference type="Pfam" id="PF07549">
    <property type="entry name" value="Sec_GG"/>
    <property type="match status" value="1"/>
</dbReference>
<keyword evidence="9 10" id="KW-0472">Membrane</keyword>
<feature type="transmembrane region" description="Helical" evidence="10">
    <location>
        <begin position="9"/>
        <end position="30"/>
    </location>
</feature>
<evidence type="ECO:0000256" key="2">
    <source>
        <dbReference type="ARBA" id="ARBA00022448"/>
    </source>
</evidence>
<evidence type="ECO:0000256" key="7">
    <source>
        <dbReference type="ARBA" id="ARBA00022989"/>
    </source>
</evidence>
<organism evidence="12 13">
    <name type="scientific">Candidatus Curtissbacteria bacterium RIFCSPLOWO2_01_FULL_38_11b</name>
    <dbReference type="NCBI Taxonomy" id="1797725"/>
    <lineage>
        <taxon>Bacteria</taxon>
        <taxon>Candidatus Curtissiibacteriota</taxon>
    </lineage>
</organism>
<comment type="similarity">
    <text evidence="10">Belongs to the SecD/SecF family. SecF subfamily.</text>
</comment>
<evidence type="ECO:0000256" key="8">
    <source>
        <dbReference type="ARBA" id="ARBA00023010"/>
    </source>
</evidence>
<evidence type="ECO:0000313" key="12">
    <source>
        <dbReference type="EMBL" id="OGD97385.1"/>
    </source>
</evidence>
<evidence type="ECO:0000256" key="10">
    <source>
        <dbReference type="HAMAP-Rule" id="MF_01464"/>
    </source>
</evidence>
<dbReference type="InterPro" id="IPR005665">
    <property type="entry name" value="SecF_bac"/>
</dbReference>
<reference evidence="12 13" key="1">
    <citation type="journal article" date="2016" name="Nat. Commun.">
        <title>Thousands of microbial genomes shed light on interconnected biogeochemical processes in an aquifer system.</title>
        <authorList>
            <person name="Anantharaman K."/>
            <person name="Brown C.T."/>
            <person name="Hug L.A."/>
            <person name="Sharon I."/>
            <person name="Castelle C.J."/>
            <person name="Probst A.J."/>
            <person name="Thomas B.C."/>
            <person name="Singh A."/>
            <person name="Wilkins M.J."/>
            <person name="Karaoz U."/>
            <person name="Brodie E.L."/>
            <person name="Williams K.H."/>
            <person name="Hubbard S.S."/>
            <person name="Banfield J.F."/>
        </authorList>
    </citation>
    <scope>NUCLEOTIDE SEQUENCE [LARGE SCALE GENOMIC DNA]</scope>
</reference>
<dbReference type="InterPro" id="IPR022646">
    <property type="entry name" value="SecD/SecF_CS"/>
</dbReference>
<dbReference type="InterPro" id="IPR022645">
    <property type="entry name" value="SecD/SecF_bac"/>
</dbReference>
<keyword evidence="3 10" id="KW-1003">Cell membrane</keyword>
<dbReference type="PANTHER" id="PTHR30081">
    <property type="entry name" value="PROTEIN-EXPORT MEMBRANE PROTEIN SEC"/>
    <property type="match status" value="1"/>
</dbReference>
<comment type="subcellular location">
    <subcellularLocation>
        <location evidence="1 10">Cell membrane</location>
        <topology evidence="1 10">Multi-pass membrane protein</topology>
    </subcellularLocation>
</comment>
<dbReference type="PROSITE" id="PS50156">
    <property type="entry name" value="SSD"/>
    <property type="match status" value="1"/>
</dbReference>
<evidence type="ECO:0000259" key="11">
    <source>
        <dbReference type="PROSITE" id="PS50156"/>
    </source>
</evidence>
<dbReference type="GO" id="GO:0043952">
    <property type="term" value="P:protein transport by the Sec complex"/>
    <property type="evidence" value="ECO:0007669"/>
    <property type="project" value="UniProtKB-UniRule"/>
</dbReference>
<evidence type="ECO:0000256" key="3">
    <source>
        <dbReference type="ARBA" id="ARBA00022475"/>
    </source>
</evidence>
<comment type="subunit">
    <text evidence="10">Forms a complex with SecD. Part of the essential Sec protein translocation apparatus which comprises SecA, SecYEG and auxiliary proteins SecDF. Other proteins may also be involved.</text>
</comment>
<feature type="transmembrane region" description="Helical" evidence="10">
    <location>
        <begin position="154"/>
        <end position="177"/>
    </location>
</feature>
<evidence type="ECO:0000256" key="5">
    <source>
        <dbReference type="ARBA" id="ARBA00022692"/>
    </source>
</evidence>